<feature type="compositionally biased region" description="Polar residues" evidence="8">
    <location>
        <begin position="87"/>
        <end position="111"/>
    </location>
</feature>
<evidence type="ECO:0000256" key="3">
    <source>
        <dbReference type="ARBA" id="ARBA00022737"/>
    </source>
</evidence>
<accession>A0ABN8PJD4</accession>
<dbReference type="SUPFAM" id="SSF57667">
    <property type="entry name" value="beta-beta-alpha zinc fingers"/>
    <property type="match status" value="1"/>
</dbReference>
<evidence type="ECO:0000256" key="5">
    <source>
        <dbReference type="ARBA" id="ARBA00022833"/>
    </source>
</evidence>
<dbReference type="Gene3D" id="3.30.160.60">
    <property type="entry name" value="Classic Zinc Finger"/>
    <property type="match status" value="2"/>
</dbReference>
<evidence type="ECO:0000256" key="1">
    <source>
        <dbReference type="ARBA" id="ARBA00004123"/>
    </source>
</evidence>
<keyword evidence="2" id="KW-0479">Metal-binding</keyword>
<dbReference type="PROSITE" id="PS50157">
    <property type="entry name" value="ZINC_FINGER_C2H2_2"/>
    <property type="match status" value="2"/>
</dbReference>
<feature type="domain" description="C2H2-type" evidence="9">
    <location>
        <begin position="16"/>
        <end position="43"/>
    </location>
</feature>
<keyword evidence="5" id="KW-0862">Zinc</keyword>
<feature type="domain" description="C2H2-type" evidence="9">
    <location>
        <begin position="44"/>
        <end position="71"/>
    </location>
</feature>
<evidence type="ECO:0000313" key="11">
    <source>
        <dbReference type="Proteomes" id="UP001159405"/>
    </source>
</evidence>
<dbReference type="InterPro" id="IPR036236">
    <property type="entry name" value="Znf_C2H2_sf"/>
</dbReference>
<evidence type="ECO:0000256" key="8">
    <source>
        <dbReference type="SAM" id="MobiDB-lite"/>
    </source>
</evidence>
<feature type="non-terminal residue" evidence="10">
    <location>
        <position position="1"/>
    </location>
</feature>
<dbReference type="PANTHER" id="PTHR16515:SF66">
    <property type="entry name" value="C2H2-TYPE DOMAIN-CONTAINING PROTEIN"/>
    <property type="match status" value="1"/>
</dbReference>
<dbReference type="Pfam" id="PF00096">
    <property type="entry name" value="zf-C2H2"/>
    <property type="match status" value="2"/>
</dbReference>
<evidence type="ECO:0000256" key="4">
    <source>
        <dbReference type="ARBA" id="ARBA00022771"/>
    </source>
</evidence>
<keyword evidence="6" id="KW-0539">Nucleus</keyword>
<feature type="region of interest" description="Disordered" evidence="8">
    <location>
        <begin position="55"/>
        <end position="111"/>
    </location>
</feature>
<reference evidence="10 11" key="1">
    <citation type="submission" date="2022-05" db="EMBL/GenBank/DDBJ databases">
        <authorList>
            <consortium name="Genoscope - CEA"/>
            <person name="William W."/>
        </authorList>
    </citation>
    <scope>NUCLEOTIDE SEQUENCE [LARGE SCALE GENOMIC DNA]</scope>
</reference>
<keyword evidence="4 7" id="KW-0863">Zinc-finger</keyword>
<comment type="subcellular location">
    <subcellularLocation>
        <location evidence="1">Nucleus</location>
    </subcellularLocation>
</comment>
<dbReference type="InterPro" id="IPR013087">
    <property type="entry name" value="Znf_C2H2_type"/>
</dbReference>
<evidence type="ECO:0000259" key="9">
    <source>
        <dbReference type="PROSITE" id="PS50157"/>
    </source>
</evidence>
<evidence type="ECO:0000256" key="7">
    <source>
        <dbReference type="PROSITE-ProRule" id="PRU00042"/>
    </source>
</evidence>
<organism evidence="10 11">
    <name type="scientific">Porites lobata</name>
    <dbReference type="NCBI Taxonomy" id="104759"/>
    <lineage>
        <taxon>Eukaryota</taxon>
        <taxon>Metazoa</taxon>
        <taxon>Cnidaria</taxon>
        <taxon>Anthozoa</taxon>
        <taxon>Hexacorallia</taxon>
        <taxon>Scleractinia</taxon>
        <taxon>Fungiina</taxon>
        <taxon>Poritidae</taxon>
        <taxon>Porites</taxon>
    </lineage>
</organism>
<comment type="caution">
    <text evidence="10">The sequence shown here is derived from an EMBL/GenBank/DDBJ whole genome shotgun (WGS) entry which is preliminary data.</text>
</comment>
<dbReference type="SMART" id="SM00355">
    <property type="entry name" value="ZnF_C2H2"/>
    <property type="match status" value="2"/>
</dbReference>
<dbReference type="PANTHER" id="PTHR16515">
    <property type="entry name" value="PR DOMAIN ZINC FINGER PROTEIN"/>
    <property type="match status" value="1"/>
</dbReference>
<keyword evidence="3" id="KW-0677">Repeat</keyword>
<dbReference type="PROSITE" id="PS00028">
    <property type="entry name" value="ZINC_FINGER_C2H2_1"/>
    <property type="match status" value="2"/>
</dbReference>
<proteinExistence type="predicted"/>
<keyword evidence="11" id="KW-1185">Reference proteome</keyword>
<dbReference type="InterPro" id="IPR050331">
    <property type="entry name" value="Zinc_finger"/>
</dbReference>
<gene>
    <name evidence="10" type="ORF">PLOB_00044340</name>
</gene>
<name>A0ABN8PJD4_9CNID</name>
<evidence type="ECO:0000256" key="2">
    <source>
        <dbReference type="ARBA" id="ARBA00022723"/>
    </source>
</evidence>
<protein>
    <recommendedName>
        <fullName evidence="9">C2H2-type domain-containing protein</fullName>
    </recommendedName>
</protein>
<evidence type="ECO:0000313" key="10">
    <source>
        <dbReference type="EMBL" id="CAH3145079.1"/>
    </source>
</evidence>
<feature type="compositionally biased region" description="Basic and acidic residues" evidence="8">
    <location>
        <begin position="68"/>
        <end position="86"/>
    </location>
</feature>
<dbReference type="EMBL" id="CALNXK010000075">
    <property type="protein sequence ID" value="CAH3145079.1"/>
    <property type="molecule type" value="Genomic_DNA"/>
</dbReference>
<sequence length="153" mass="17369">QSGDGEPAAKKPREEHRCDICDKIFSRLDNLKTHQLIHNGEKPYECTRCEKRFTQKSALNRHRKAHDKRAAERTFRPGSDAKKDQKTASTASEPSATPHSAPQASAVTAGSSWEADPVLIPSNLVSSSDEDIAQTYRQHWPQIRTRFRRHNRL</sequence>
<evidence type="ECO:0000256" key="6">
    <source>
        <dbReference type="ARBA" id="ARBA00023242"/>
    </source>
</evidence>
<dbReference type="Proteomes" id="UP001159405">
    <property type="component" value="Unassembled WGS sequence"/>
</dbReference>